<sequence length="151" mass="17016">MRAGAGCIIRDHEGRWLDGCCRNIRICNSLAAELWALLDGLRLAWSRGYKDLEVQVDCLVALKLVQHNNDLANASSSIVRRIHNLLDEDWRVTITHVYREGNQCADFLATFALNLEEGLHLLQEPPRAMHFLLHADAVGEGRVRMCPVSSD</sequence>
<dbReference type="EMBL" id="JAWXYG010000005">
    <property type="protein sequence ID" value="KAK4270869.1"/>
    <property type="molecule type" value="Genomic_DNA"/>
</dbReference>
<gene>
    <name evidence="2" type="ORF">QN277_019637</name>
</gene>
<dbReference type="Gene3D" id="3.30.420.10">
    <property type="entry name" value="Ribonuclease H-like superfamily/Ribonuclease H"/>
    <property type="match status" value="1"/>
</dbReference>
<evidence type="ECO:0000313" key="2">
    <source>
        <dbReference type="EMBL" id="KAK4270869.1"/>
    </source>
</evidence>
<dbReference type="GO" id="GO:0004523">
    <property type="term" value="F:RNA-DNA hybrid ribonuclease activity"/>
    <property type="evidence" value="ECO:0007669"/>
    <property type="project" value="InterPro"/>
</dbReference>
<protein>
    <recommendedName>
        <fullName evidence="1">RNase H type-1 domain-containing protein</fullName>
    </recommendedName>
</protein>
<reference evidence="2" key="1">
    <citation type="submission" date="2023-10" db="EMBL/GenBank/DDBJ databases">
        <title>Chromosome-level genome of the transformable northern wattle, Acacia crassicarpa.</title>
        <authorList>
            <person name="Massaro I."/>
            <person name="Sinha N.R."/>
            <person name="Poethig S."/>
            <person name="Leichty A.R."/>
        </authorList>
    </citation>
    <scope>NUCLEOTIDE SEQUENCE</scope>
    <source>
        <strain evidence="2">Acra3RX</strain>
        <tissue evidence="2">Leaf</tissue>
    </source>
</reference>
<proteinExistence type="predicted"/>
<dbReference type="AlphaFoldDB" id="A0AAE1JMQ6"/>
<dbReference type="InterPro" id="IPR044730">
    <property type="entry name" value="RNase_H-like_dom_plant"/>
</dbReference>
<dbReference type="InterPro" id="IPR012337">
    <property type="entry name" value="RNaseH-like_sf"/>
</dbReference>
<dbReference type="Proteomes" id="UP001293593">
    <property type="component" value="Unassembled WGS sequence"/>
</dbReference>
<dbReference type="CDD" id="cd06222">
    <property type="entry name" value="RNase_H_like"/>
    <property type="match status" value="1"/>
</dbReference>
<dbReference type="InterPro" id="IPR036397">
    <property type="entry name" value="RNaseH_sf"/>
</dbReference>
<dbReference type="InterPro" id="IPR053151">
    <property type="entry name" value="RNase_H-like"/>
</dbReference>
<dbReference type="GO" id="GO:0003676">
    <property type="term" value="F:nucleic acid binding"/>
    <property type="evidence" value="ECO:0007669"/>
    <property type="project" value="InterPro"/>
</dbReference>
<dbReference type="InterPro" id="IPR002156">
    <property type="entry name" value="RNaseH_domain"/>
</dbReference>
<evidence type="ECO:0000259" key="1">
    <source>
        <dbReference type="Pfam" id="PF13456"/>
    </source>
</evidence>
<dbReference type="Pfam" id="PF13456">
    <property type="entry name" value="RVT_3"/>
    <property type="match status" value="1"/>
</dbReference>
<dbReference type="SUPFAM" id="SSF53098">
    <property type="entry name" value="Ribonuclease H-like"/>
    <property type="match status" value="1"/>
</dbReference>
<name>A0AAE1JMQ6_9FABA</name>
<evidence type="ECO:0000313" key="3">
    <source>
        <dbReference type="Proteomes" id="UP001293593"/>
    </source>
</evidence>
<organism evidence="2 3">
    <name type="scientific">Acacia crassicarpa</name>
    <name type="common">northern wattle</name>
    <dbReference type="NCBI Taxonomy" id="499986"/>
    <lineage>
        <taxon>Eukaryota</taxon>
        <taxon>Viridiplantae</taxon>
        <taxon>Streptophyta</taxon>
        <taxon>Embryophyta</taxon>
        <taxon>Tracheophyta</taxon>
        <taxon>Spermatophyta</taxon>
        <taxon>Magnoliopsida</taxon>
        <taxon>eudicotyledons</taxon>
        <taxon>Gunneridae</taxon>
        <taxon>Pentapetalae</taxon>
        <taxon>rosids</taxon>
        <taxon>fabids</taxon>
        <taxon>Fabales</taxon>
        <taxon>Fabaceae</taxon>
        <taxon>Caesalpinioideae</taxon>
        <taxon>mimosoid clade</taxon>
        <taxon>Acacieae</taxon>
        <taxon>Acacia</taxon>
    </lineage>
</organism>
<comment type="caution">
    <text evidence="2">The sequence shown here is derived from an EMBL/GenBank/DDBJ whole genome shotgun (WGS) entry which is preliminary data.</text>
</comment>
<accession>A0AAE1JMQ6</accession>
<feature type="domain" description="RNase H type-1" evidence="1">
    <location>
        <begin position="2"/>
        <end position="112"/>
    </location>
</feature>
<dbReference type="PANTHER" id="PTHR47723">
    <property type="entry name" value="OS05G0353850 PROTEIN"/>
    <property type="match status" value="1"/>
</dbReference>
<dbReference type="PANTHER" id="PTHR47723:SF13">
    <property type="entry name" value="PUTATIVE-RELATED"/>
    <property type="match status" value="1"/>
</dbReference>
<keyword evidence="3" id="KW-1185">Reference proteome</keyword>